<organism evidence="9 10">
    <name type="scientific">Reinekea forsetii</name>
    <dbReference type="NCBI Taxonomy" id="1336806"/>
    <lineage>
        <taxon>Bacteria</taxon>
        <taxon>Pseudomonadati</taxon>
        <taxon>Pseudomonadota</taxon>
        <taxon>Gammaproteobacteria</taxon>
        <taxon>Oceanospirillales</taxon>
        <taxon>Saccharospirillaceae</taxon>
        <taxon>Reinekea</taxon>
    </lineage>
</organism>
<feature type="binding site" evidence="7">
    <location>
        <position position="124"/>
    </location>
    <ligand>
        <name>Fe cation</name>
        <dbReference type="ChEBI" id="CHEBI:24875"/>
    </ligand>
</feature>
<comment type="cofactor">
    <cofactor evidence="1 7">
        <name>Fe(2+)</name>
        <dbReference type="ChEBI" id="CHEBI:29033"/>
    </cofactor>
</comment>
<dbReference type="RefSeq" id="WP_100257452.1">
    <property type="nucleotide sequence ID" value="NZ_CP011797.1"/>
</dbReference>
<dbReference type="PANTHER" id="PTHR11473">
    <property type="entry name" value="AROMATIC AMINO ACID HYDROXYLASE"/>
    <property type="match status" value="1"/>
</dbReference>
<keyword evidence="6" id="KW-0503">Monooxygenase</keyword>
<dbReference type="Proteomes" id="UP000229757">
    <property type="component" value="Chromosome"/>
</dbReference>
<dbReference type="PRINTS" id="PR00372">
    <property type="entry name" value="FYWHYDRXLASE"/>
</dbReference>
<dbReference type="EMBL" id="CP011797">
    <property type="protein sequence ID" value="ATX77174.1"/>
    <property type="molecule type" value="Genomic_DNA"/>
</dbReference>
<dbReference type="AlphaFoldDB" id="A0A2K8KV83"/>
<dbReference type="SUPFAM" id="SSF56534">
    <property type="entry name" value="Aromatic aminoacid monoxygenases, catalytic and oligomerization domains"/>
    <property type="match status" value="1"/>
</dbReference>
<dbReference type="GO" id="GO:0004505">
    <property type="term" value="F:phenylalanine 4-monooxygenase activity"/>
    <property type="evidence" value="ECO:0007669"/>
    <property type="project" value="UniProtKB-EC"/>
</dbReference>
<gene>
    <name evidence="9" type="ORF">REIFOR_02039</name>
</gene>
<dbReference type="InterPro" id="IPR036951">
    <property type="entry name" value="ArAA_hydroxylase_sf"/>
</dbReference>
<dbReference type="KEGG" id="rfo:REIFOR_02039"/>
<evidence type="ECO:0000256" key="6">
    <source>
        <dbReference type="ARBA" id="ARBA00023033"/>
    </source>
</evidence>
<dbReference type="PANTHER" id="PTHR11473:SF24">
    <property type="entry name" value="PHENYLALANINE-4-HYDROXYLASE"/>
    <property type="match status" value="1"/>
</dbReference>
<evidence type="ECO:0000259" key="8">
    <source>
        <dbReference type="PROSITE" id="PS51410"/>
    </source>
</evidence>
<evidence type="ECO:0000256" key="2">
    <source>
        <dbReference type="ARBA" id="ARBA00009712"/>
    </source>
</evidence>
<evidence type="ECO:0000256" key="4">
    <source>
        <dbReference type="ARBA" id="ARBA00023002"/>
    </source>
</evidence>
<reference evidence="9 10" key="1">
    <citation type="journal article" date="2017" name="Environ. Microbiol.">
        <title>Genomic and physiological analyses of 'Reinekea forsetii' reveal a versatile opportunistic lifestyle during spring algae blooms.</title>
        <authorList>
            <person name="Avci B."/>
            <person name="Hahnke R.L."/>
            <person name="Chafee M."/>
            <person name="Fischer T."/>
            <person name="Gruber-Vodicka H."/>
            <person name="Tegetmeyer H.E."/>
            <person name="Harder J."/>
            <person name="Fuchs B.M."/>
            <person name="Amann R.I."/>
            <person name="Teeling H."/>
        </authorList>
    </citation>
    <scope>NUCLEOTIDE SEQUENCE [LARGE SCALE GENOMIC DNA]</scope>
    <source>
        <strain evidence="9 10">Hel1_31_D35</strain>
    </source>
</reference>
<dbReference type="PROSITE" id="PS51410">
    <property type="entry name" value="BH4_AAA_HYDROXYL_2"/>
    <property type="match status" value="1"/>
</dbReference>
<dbReference type="EC" id="1.14.16.1" evidence="9"/>
<protein>
    <submittedName>
        <fullName evidence="9">Phenylalanine-4-hydroxylase</fullName>
        <ecNumber evidence="9">1.14.16.1</ecNumber>
    </submittedName>
</protein>
<dbReference type="GO" id="GO:0005506">
    <property type="term" value="F:iron ion binding"/>
    <property type="evidence" value="ECO:0007669"/>
    <property type="project" value="InterPro"/>
</dbReference>
<feature type="binding site" evidence="7">
    <location>
        <position position="164"/>
    </location>
    <ligand>
        <name>Fe cation</name>
        <dbReference type="ChEBI" id="CHEBI:24875"/>
    </ligand>
</feature>
<feature type="domain" description="Biopterin-dependent aromatic amino acid hydroxylase family profile" evidence="8">
    <location>
        <begin position="1"/>
        <end position="261"/>
    </location>
</feature>
<feature type="binding site" evidence="7">
    <location>
        <position position="119"/>
    </location>
    <ligand>
        <name>Fe cation</name>
        <dbReference type="ChEBI" id="CHEBI:24875"/>
    </ligand>
</feature>
<evidence type="ECO:0000313" key="9">
    <source>
        <dbReference type="EMBL" id="ATX77174.1"/>
    </source>
</evidence>
<keyword evidence="10" id="KW-1185">Reference proteome</keyword>
<dbReference type="InterPro" id="IPR019774">
    <property type="entry name" value="Aromatic-AA_hydroxylase_C"/>
</dbReference>
<dbReference type="Pfam" id="PF00351">
    <property type="entry name" value="Biopterin_H"/>
    <property type="match status" value="1"/>
</dbReference>
<dbReference type="InterPro" id="IPR001273">
    <property type="entry name" value="ArAA_hydroxylase"/>
</dbReference>
<proteinExistence type="inferred from homology"/>
<accession>A0A2K8KV83</accession>
<evidence type="ECO:0000256" key="3">
    <source>
        <dbReference type="ARBA" id="ARBA00022723"/>
    </source>
</evidence>
<dbReference type="OrthoDB" id="9780502at2"/>
<evidence type="ECO:0000313" key="10">
    <source>
        <dbReference type="Proteomes" id="UP000229757"/>
    </source>
</evidence>
<keyword evidence="4 9" id="KW-0560">Oxidoreductase</keyword>
<evidence type="ECO:0000256" key="1">
    <source>
        <dbReference type="ARBA" id="ARBA00001954"/>
    </source>
</evidence>
<dbReference type="InterPro" id="IPR036329">
    <property type="entry name" value="Aro-AA_hydroxylase_C_sf"/>
</dbReference>
<comment type="similarity">
    <text evidence="2">Belongs to the biopterin-dependent aromatic amino acid hydroxylase family.</text>
</comment>
<keyword evidence="3 7" id="KW-0479">Metal-binding</keyword>
<name>A0A2K8KV83_9GAMM</name>
<sequence length="261" mass="28503">MSAYQSKVADSDGWRHYSAAEDEIWSTLLETQLAMLAGRACDEFIHCLTALDLPPERVPQLAEVNEKLAAESGWQLTAVDGMTSFDDFFTMLGDCCFPAATFIRTREDLEFVSQPDIFHEVFGHGPLLMHPSYAAFSQTIGKTGVGQTAAFQKALAAVYWYTCETGALQDASGQNRLYGASTISSPKEILHASSGQQAELRPFSIPDMVLNSYRIDELTKTYYQAPSLAYLATVSQLELASGIDEALSSAKKVGSSLLENV</sequence>
<keyword evidence="5 7" id="KW-0408">Iron</keyword>
<evidence type="ECO:0000256" key="7">
    <source>
        <dbReference type="PIRSR" id="PIRSR601273-2"/>
    </source>
</evidence>
<dbReference type="Gene3D" id="1.10.800.10">
    <property type="entry name" value="Aromatic amino acid hydroxylase"/>
    <property type="match status" value="1"/>
</dbReference>
<evidence type="ECO:0000256" key="5">
    <source>
        <dbReference type="ARBA" id="ARBA00023004"/>
    </source>
</evidence>